<dbReference type="SUPFAM" id="SSF52172">
    <property type="entry name" value="CheY-like"/>
    <property type="match status" value="2"/>
</dbReference>
<sequence length="1419" mass="160045">MLSTESLLTNFSKRYKTALFAIAVLISCAFLIIILQQQQQESYASIVNSAGEQRMLSQRIALLAQREPTQYHQQQLAKAAEKLLSNQDQLLKQLELFDQNAQQQIEQIYFADNQLQATLEAYANAALSLSQGKTLSTSQSSLFTTDKTDQILTQLDQVVSVFENAVILDKKQQNELIYITWIGSLLCLLGLAFALLKPTQSWLADTYSKLLTQRNRASDFEFAINKHSAVLRVDNQTNILYCNKMFTHFYGYEQNEIIGHSTRTLRSYYHDDALYQEITDAITKHTVWHGELCNKAKDGRFYWFSTTIVPLRSNDEQKDTSIIIQNDITEQKHAELAFKRLHEITSDINANLDDKMNAMLALGCDIFQLPLGIVSEISNNYKVLYAKSPNNEISPNDQFDFENTYCFHTFNADQAIAFHHVAKSEIATHPCYLNFGLESYIGCPIFVDGKRFGTLNFSSPDASSHPFTNSDLELIRLFAHWIGFELTRTAQQNKLLSQRQLMEEMSEQALIGAWEYNVTNNSLYWSHMTKKIHEVSDNFEPQVETAIDYYKPGENRDRIAKLMANAIEHGTPFQEELQLITAKGNEKWVAARAQPEMHNGQCLRVFGSFQDITDRVLARDNLTDTNQRLQFVLQSTSVGIWDWDVDSGKTIFNDRWATMIGYTLDELAPTSVDTWMSLLHPDDLAKAEKQLQRHWQGEAEHYSCETRMKHKNGEWVWVLDTGKIVERHADGSPKRMIGTHLDIHQSKQAELEIQDKNERMALAADSAGIGIWDYNVQTQALTWDTWMFKLYGVDDDQFIGAYEAWENGLHPDDKADAVAALTHALETNSKFDTEFRIITPAGETRYIKASAINKLDGNGHVSNMIGVNYDITERVENELALTKAKVNAEAAMIAKDEFLASMSHEIRTPMNGVIGMLELMQDSPLNDEQTHRLTIAKNSANSLLNLINDILDFSKIEADKLELEQIQFDLHLLLSELVELFATRAEQKQLELILDTVNLNEHFVIGDPGRIRQILSNLIGNAIKFTHQGEIIVSAALHDDSEHYWRLTLAVKDTGIGISKEKHQHVFELFSQEDSSTTRNYGGTGLGLAIVKRLCNHMDGDISLTSATNEGSEFVCNLRIKKANQSSLSQPNVAISGLNILVVDDNETNCEILAKQLKSWGAKVTTFSNGQEALALCNTLKASETLFDVAILDMQMPKMSGEMLAKELKADNQLAAIKLIMMTSMQHKGDAKHFAEIGFDGYFPKPATSADLRAALQIIVDNGEPLKHAEPLLTRHYINELNNTKAQSTSKELPQLNVLLVEDNKVNQMVAKGILAKLKLTCEIAENGLDAVNKLKAQSTPYDVIFMDIQMPEMDGYQATNAIRQNQCGEQHQHTTIIAMTANAMEGDKEKCLAAGMNEYISKPISLNDVESKLRTLFT</sequence>
<dbReference type="SMART" id="SM00086">
    <property type="entry name" value="PAC"/>
    <property type="match status" value="4"/>
</dbReference>
<dbReference type="InterPro" id="IPR005467">
    <property type="entry name" value="His_kinase_dom"/>
</dbReference>
<dbReference type="Gene3D" id="3.30.450.40">
    <property type="match status" value="1"/>
</dbReference>
<dbReference type="InterPro" id="IPR036890">
    <property type="entry name" value="HATPase_C_sf"/>
</dbReference>
<feature type="modified residue" description="4-aspartylphosphate" evidence="6">
    <location>
        <position position="1193"/>
    </location>
</feature>
<dbReference type="InterPro" id="IPR013655">
    <property type="entry name" value="PAS_fold_3"/>
</dbReference>
<dbReference type="Gene3D" id="3.40.50.2300">
    <property type="match status" value="2"/>
</dbReference>
<feature type="domain" description="PAC" evidence="11">
    <location>
        <begin position="286"/>
        <end position="340"/>
    </location>
</feature>
<feature type="domain" description="PAC" evidence="11">
    <location>
        <begin position="831"/>
        <end position="883"/>
    </location>
</feature>
<name>A0ABU8EU82_9GAMM</name>
<dbReference type="InterPro" id="IPR036097">
    <property type="entry name" value="HisK_dim/P_sf"/>
</dbReference>
<feature type="domain" description="PAS" evidence="10">
    <location>
        <begin position="228"/>
        <end position="272"/>
    </location>
</feature>
<feature type="transmembrane region" description="Helical" evidence="7">
    <location>
        <begin position="176"/>
        <end position="196"/>
    </location>
</feature>
<accession>A0ABU8EU82</accession>
<dbReference type="PROSITE" id="PS50112">
    <property type="entry name" value="PAS"/>
    <property type="match status" value="3"/>
</dbReference>
<dbReference type="SUPFAM" id="SSF55874">
    <property type="entry name" value="ATPase domain of HSP90 chaperone/DNA topoisomerase II/histidine kinase"/>
    <property type="match status" value="1"/>
</dbReference>
<dbReference type="Proteomes" id="UP001382455">
    <property type="component" value="Unassembled WGS sequence"/>
</dbReference>
<dbReference type="SMART" id="SM00388">
    <property type="entry name" value="HisKA"/>
    <property type="match status" value="1"/>
</dbReference>
<dbReference type="Pfam" id="PF00072">
    <property type="entry name" value="Response_reg"/>
    <property type="match status" value="2"/>
</dbReference>
<feature type="domain" description="PAS" evidence="10">
    <location>
        <begin position="625"/>
        <end position="698"/>
    </location>
</feature>
<protein>
    <recommendedName>
        <fullName evidence="2">histidine kinase</fullName>
        <ecNumber evidence="2">2.7.13.3</ecNumber>
    </recommendedName>
</protein>
<dbReference type="PANTHER" id="PTHR45339:SF3">
    <property type="entry name" value="HISTIDINE KINASE"/>
    <property type="match status" value="1"/>
</dbReference>
<dbReference type="InterPro" id="IPR001789">
    <property type="entry name" value="Sig_transdc_resp-reg_receiver"/>
</dbReference>
<dbReference type="InterPro" id="IPR000014">
    <property type="entry name" value="PAS"/>
</dbReference>
<keyword evidence="7" id="KW-1133">Transmembrane helix</keyword>
<feature type="transmembrane region" description="Helical" evidence="7">
    <location>
        <begin position="15"/>
        <end position="35"/>
    </location>
</feature>
<dbReference type="InterPro" id="IPR001610">
    <property type="entry name" value="PAC"/>
</dbReference>
<dbReference type="PROSITE" id="PS50113">
    <property type="entry name" value="PAC"/>
    <property type="match status" value="4"/>
</dbReference>
<dbReference type="PRINTS" id="PR00344">
    <property type="entry name" value="BCTRLSENSOR"/>
</dbReference>
<feature type="domain" description="Response regulatory" evidence="9">
    <location>
        <begin position="1139"/>
        <end position="1260"/>
    </location>
</feature>
<dbReference type="CDD" id="cd17546">
    <property type="entry name" value="REC_hyHK_CKI1_RcsC-like"/>
    <property type="match status" value="2"/>
</dbReference>
<dbReference type="SUPFAM" id="SSF47384">
    <property type="entry name" value="Homodimeric domain of signal transducing histidine kinase"/>
    <property type="match status" value="1"/>
</dbReference>
<dbReference type="InterPro" id="IPR004358">
    <property type="entry name" value="Sig_transdc_His_kin-like_C"/>
</dbReference>
<reference evidence="12 13" key="1">
    <citation type="submission" date="2023-12" db="EMBL/GenBank/DDBJ databases">
        <title>Friends and Foes: Symbiotic and Algicidal bacterial influence on Karenia brevis blooms.</title>
        <authorList>
            <person name="Fei C."/>
            <person name="Mohamed A.R."/>
            <person name="Booker A."/>
            <person name="Arshad M."/>
            <person name="Klass S."/>
            <person name="Ahn S."/>
            <person name="Gilbert P.M."/>
            <person name="Heil C.A."/>
            <person name="Martinez J.M."/>
            <person name="Amin S.A."/>
        </authorList>
    </citation>
    <scope>NUCLEOTIDE SEQUENCE [LARGE SCALE GENOMIC DNA]</scope>
    <source>
        <strain evidence="12 13">CE15</strain>
    </source>
</reference>
<dbReference type="NCBIfam" id="TIGR00229">
    <property type="entry name" value="sensory_box"/>
    <property type="match status" value="3"/>
</dbReference>
<dbReference type="PROSITE" id="PS50109">
    <property type="entry name" value="HIS_KIN"/>
    <property type="match status" value="1"/>
</dbReference>
<dbReference type="Pfam" id="PF01590">
    <property type="entry name" value="GAF"/>
    <property type="match status" value="1"/>
</dbReference>
<dbReference type="Gene3D" id="1.10.287.130">
    <property type="match status" value="1"/>
</dbReference>
<evidence type="ECO:0000259" key="9">
    <source>
        <dbReference type="PROSITE" id="PS50110"/>
    </source>
</evidence>
<organism evidence="12 13">
    <name type="scientific">Pseudoalteromonas spongiae</name>
    <dbReference type="NCBI Taxonomy" id="298657"/>
    <lineage>
        <taxon>Bacteria</taxon>
        <taxon>Pseudomonadati</taxon>
        <taxon>Pseudomonadota</taxon>
        <taxon>Gammaproteobacteria</taxon>
        <taxon>Alteromonadales</taxon>
        <taxon>Pseudoalteromonadaceae</taxon>
        <taxon>Pseudoalteromonas</taxon>
    </lineage>
</organism>
<evidence type="ECO:0000256" key="3">
    <source>
        <dbReference type="ARBA" id="ARBA00022553"/>
    </source>
</evidence>
<dbReference type="EC" id="2.7.13.3" evidence="2"/>
<keyword evidence="4" id="KW-0808">Transferase</keyword>
<dbReference type="InterPro" id="IPR000700">
    <property type="entry name" value="PAS-assoc_C"/>
</dbReference>
<dbReference type="CDD" id="cd00130">
    <property type="entry name" value="PAS"/>
    <property type="match status" value="3"/>
</dbReference>
<dbReference type="InterPro" id="IPR011006">
    <property type="entry name" value="CheY-like_superfamily"/>
</dbReference>
<dbReference type="EMBL" id="JBAWKS010000001">
    <property type="protein sequence ID" value="MEI4550529.1"/>
    <property type="molecule type" value="Genomic_DNA"/>
</dbReference>
<dbReference type="PROSITE" id="PS50110">
    <property type="entry name" value="RESPONSE_REGULATORY"/>
    <property type="match status" value="2"/>
</dbReference>
<evidence type="ECO:0000259" key="8">
    <source>
        <dbReference type="PROSITE" id="PS50109"/>
    </source>
</evidence>
<dbReference type="Pfam" id="PF02518">
    <property type="entry name" value="HATPase_c"/>
    <property type="match status" value="1"/>
</dbReference>
<dbReference type="SMART" id="SM00091">
    <property type="entry name" value="PAS"/>
    <property type="match status" value="3"/>
</dbReference>
<dbReference type="Gene3D" id="3.30.450.20">
    <property type="entry name" value="PAS domain"/>
    <property type="match status" value="4"/>
</dbReference>
<comment type="caution">
    <text evidence="12">The sequence shown here is derived from an EMBL/GenBank/DDBJ whole genome shotgun (WGS) entry which is preliminary data.</text>
</comment>
<evidence type="ECO:0000256" key="7">
    <source>
        <dbReference type="SAM" id="Phobius"/>
    </source>
</evidence>
<evidence type="ECO:0000256" key="5">
    <source>
        <dbReference type="ARBA" id="ARBA00022777"/>
    </source>
</evidence>
<dbReference type="SUPFAM" id="SSF55785">
    <property type="entry name" value="PYP-like sensor domain (PAS domain)"/>
    <property type="match status" value="4"/>
</dbReference>
<dbReference type="Gene3D" id="2.10.70.100">
    <property type="match status" value="2"/>
</dbReference>
<feature type="modified residue" description="4-aspartylphosphate" evidence="6">
    <location>
        <position position="1348"/>
    </location>
</feature>
<dbReference type="InterPro" id="IPR003661">
    <property type="entry name" value="HisK_dim/P_dom"/>
</dbReference>
<keyword evidence="3 6" id="KW-0597">Phosphoprotein</keyword>
<dbReference type="Gene3D" id="3.30.565.10">
    <property type="entry name" value="Histidine kinase-like ATPase, C-terminal domain"/>
    <property type="match status" value="1"/>
</dbReference>
<feature type="domain" description="PAC" evidence="11">
    <location>
        <begin position="573"/>
        <end position="624"/>
    </location>
</feature>
<dbReference type="CDD" id="cd00082">
    <property type="entry name" value="HisKA"/>
    <property type="match status" value="1"/>
</dbReference>
<proteinExistence type="predicted"/>
<evidence type="ECO:0000256" key="1">
    <source>
        <dbReference type="ARBA" id="ARBA00000085"/>
    </source>
</evidence>
<dbReference type="InterPro" id="IPR003018">
    <property type="entry name" value="GAF"/>
</dbReference>
<dbReference type="SMART" id="SM00448">
    <property type="entry name" value="REC"/>
    <property type="match status" value="2"/>
</dbReference>
<keyword evidence="7" id="KW-0812">Transmembrane</keyword>
<dbReference type="Pfam" id="PF08447">
    <property type="entry name" value="PAS_3"/>
    <property type="match status" value="3"/>
</dbReference>
<dbReference type="InterPro" id="IPR003594">
    <property type="entry name" value="HATPase_dom"/>
</dbReference>
<dbReference type="SMART" id="SM00387">
    <property type="entry name" value="HATPase_c"/>
    <property type="match status" value="1"/>
</dbReference>
<feature type="domain" description="PAC" evidence="11">
    <location>
        <begin position="702"/>
        <end position="755"/>
    </location>
</feature>
<evidence type="ECO:0000256" key="4">
    <source>
        <dbReference type="ARBA" id="ARBA00022679"/>
    </source>
</evidence>
<keyword evidence="5" id="KW-0418">Kinase</keyword>
<evidence type="ECO:0000313" key="13">
    <source>
        <dbReference type="Proteomes" id="UP001382455"/>
    </source>
</evidence>
<evidence type="ECO:0000256" key="2">
    <source>
        <dbReference type="ARBA" id="ARBA00012438"/>
    </source>
</evidence>
<feature type="domain" description="Response regulatory" evidence="9">
    <location>
        <begin position="1297"/>
        <end position="1418"/>
    </location>
</feature>
<dbReference type="SUPFAM" id="SSF55781">
    <property type="entry name" value="GAF domain-like"/>
    <property type="match status" value="1"/>
</dbReference>
<dbReference type="PANTHER" id="PTHR45339">
    <property type="entry name" value="HYBRID SIGNAL TRANSDUCTION HISTIDINE KINASE J"/>
    <property type="match status" value="1"/>
</dbReference>
<feature type="domain" description="PAS" evidence="10">
    <location>
        <begin position="756"/>
        <end position="828"/>
    </location>
</feature>
<feature type="domain" description="Histidine kinase" evidence="8">
    <location>
        <begin position="901"/>
        <end position="1122"/>
    </location>
</feature>
<dbReference type="Pfam" id="PF13426">
    <property type="entry name" value="PAS_9"/>
    <property type="match status" value="1"/>
</dbReference>
<keyword evidence="13" id="KW-1185">Reference proteome</keyword>
<evidence type="ECO:0000256" key="6">
    <source>
        <dbReference type="PROSITE-ProRule" id="PRU00169"/>
    </source>
</evidence>
<dbReference type="Pfam" id="PF00512">
    <property type="entry name" value="HisKA"/>
    <property type="match status" value="1"/>
</dbReference>
<dbReference type="InterPro" id="IPR029016">
    <property type="entry name" value="GAF-like_dom_sf"/>
</dbReference>
<evidence type="ECO:0000313" key="12">
    <source>
        <dbReference type="EMBL" id="MEI4550529.1"/>
    </source>
</evidence>
<evidence type="ECO:0000259" key="11">
    <source>
        <dbReference type="PROSITE" id="PS50113"/>
    </source>
</evidence>
<gene>
    <name evidence="12" type="ORF">WAE96_12740</name>
</gene>
<comment type="catalytic activity">
    <reaction evidence="1">
        <text>ATP + protein L-histidine = ADP + protein N-phospho-L-histidine.</text>
        <dbReference type="EC" id="2.7.13.3"/>
    </reaction>
</comment>
<evidence type="ECO:0000259" key="10">
    <source>
        <dbReference type="PROSITE" id="PS50112"/>
    </source>
</evidence>
<dbReference type="CDD" id="cd16922">
    <property type="entry name" value="HATPase_EvgS-ArcB-TorS-like"/>
    <property type="match status" value="1"/>
</dbReference>
<keyword evidence="7" id="KW-0472">Membrane</keyword>
<dbReference type="RefSeq" id="WP_336435685.1">
    <property type="nucleotide sequence ID" value="NZ_JBAWKS010000001.1"/>
</dbReference>
<dbReference type="InterPro" id="IPR035965">
    <property type="entry name" value="PAS-like_dom_sf"/>
</dbReference>